<keyword evidence="3" id="KW-1185">Reference proteome</keyword>
<gene>
    <name evidence="2" type="ORF">NG99_02865</name>
</gene>
<dbReference type="NCBIfam" id="NF007894">
    <property type="entry name" value="PRK10598.1"/>
    <property type="match status" value="1"/>
</dbReference>
<evidence type="ECO:0000256" key="1">
    <source>
        <dbReference type="SAM" id="SignalP"/>
    </source>
</evidence>
<dbReference type="AlphaFoldDB" id="A0A0A3Z941"/>
<name>A0A0A3Z941_9GAMM</name>
<reference evidence="2 3" key="1">
    <citation type="submission" date="2014-10" db="EMBL/GenBank/DDBJ databases">
        <title>Genome sequence of Erwinia typographi M043b.</title>
        <authorList>
            <person name="Chan K.-G."/>
            <person name="Tan W.-S."/>
        </authorList>
    </citation>
    <scope>NUCLEOTIDE SEQUENCE [LARGE SCALE GENOMIC DNA]</scope>
    <source>
        <strain evidence="2 3">M043b</strain>
    </source>
</reference>
<dbReference type="Proteomes" id="UP000030351">
    <property type="component" value="Unassembled WGS sequence"/>
</dbReference>
<keyword evidence="1" id="KW-0732">Signal</keyword>
<proteinExistence type="predicted"/>
<keyword evidence="2" id="KW-0449">Lipoprotein</keyword>
<dbReference type="EMBL" id="JRUQ01000012">
    <property type="protein sequence ID" value="KGT95577.1"/>
    <property type="molecule type" value="Genomic_DNA"/>
</dbReference>
<dbReference type="Pfam" id="PF07273">
    <property type="entry name" value="DUF1439"/>
    <property type="match status" value="1"/>
</dbReference>
<dbReference type="RefSeq" id="WP_034888214.1">
    <property type="nucleotide sequence ID" value="NZ_JRUQ01000012.1"/>
</dbReference>
<organism evidence="2 3">
    <name type="scientific">Erwinia typographi</name>
    <dbReference type="NCBI Taxonomy" id="371042"/>
    <lineage>
        <taxon>Bacteria</taxon>
        <taxon>Pseudomonadati</taxon>
        <taxon>Pseudomonadota</taxon>
        <taxon>Gammaproteobacteria</taxon>
        <taxon>Enterobacterales</taxon>
        <taxon>Erwiniaceae</taxon>
        <taxon>Erwinia</taxon>
    </lineage>
</organism>
<evidence type="ECO:0000313" key="3">
    <source>
        <dbReference type="Proteomes" id="UP000030351"/>
    </source>
</evidence>
<protein>
    <submittedName>
        <fullName evidence="2">Lipoprotein</fullName>
    </submittedName>
</protein>
<comment type="caution">
    <text evidence="2">The sequence shown here is derived from an EMBL/GenBank/DDBJ whole genome shotgun (WGS) entry which is preliminary data.</text>
</comment>
<dbReference type="OrthoDB" id="5688063at2"/>
<sequence length="188" mass="20679">MNKVFLGLCALLLAGLLSGCNQLTQYTISEQEINQALAKHNNYEKQIGVAGLVDAHIVLTDLSSQIGREEPNKVTLSGNAKVNISSLFGPQQAEMKLTMKAQPVFDKAQGAIFLKDMELVDVQVQPEKMQGVLKTLTPYLNQSLKDYFNQKPAWVLSSDRSKAESLAKRFAQGLEVKPGELVIPFTSQ</sequence>
<evidence type="ECO:0000313" key="2">
    <source>
        <dbReference type="EMBL" id="KGT95577.1"/>
    </source>
</evidence>
<dbReference type="InterPro" id="IPR010835">
    <property type="entry name" value="DUF1439"/>
</dbReference>
<feature type="signal peptide" evidence="1">
    <location>
        <begin position="1"/>
        <end position="23"/>
    </location>
</feature>
<dbReference type="Gene3D" id="3.15.10.40">
    <property type="entry name" value="Uncharacterised protein PF07273, DUF1439"/>
    <property type="match status" value="1"/>
</dbReference>
<dbReference type="eggNOG" id="ENOG502Z7KF">
    <property type="taxonomic scope" value="Bacteria"/>
</dbReference>
<dbReference type="PROSITE" id="PS51257">
    <property type="entry name" value="PROKAR_LIPOPROTEIN"/>
    <property type="match status" value="1"/>
</dbReference>
<feature type="chain" id="PRO_5002018198" evidence="1">
    <location>
        <begin position="24"/>
        <end position="188"/>
    </location>
</feature>
<accession>A0A0A3Z941</accession>
<dbReference type="STRING" id="371042.NG99_02865"/>